<keyword evidence="3" id="KW-1185">Reference proteome</keyword>
<accession>A0ABV8B2X8</accession>
<feature type="transmembrane region" description="Helical" evidence="1">
    <location>
        <begin position="12"/>
        <end position="32"/>
    </location>
</feature>
<protein>
    <recommendedName>
        <fullName evidence="4">DUF4440 domain-containing protein</fullName>
    </recommendedName>
</protein>
<dbReference type="SUPFAM" id="SSF54427">
    <property type="entry name" value="NTF2-like"/>
    <property type="match status" value="1"/>
</dbReference>
<dbReference type="InterPro" id="IPR032710">
    <property type="entry name" value="NTF2-like_dom_sf"/>
</dbReference>
<keyword evidence="1" id="KW-0472">Membrane</keyword>
<keyword evidence="1" id="KW-1133">Transmembrane helix</keyword>
<dbReference type="Proteomes" id="UP001595752">
    <property type="component" value="Unassembled WGS sequence"/>
</dbReference>
<organism evidence="2 3">
    <name type="scientific">Bacillus songklensis</name>
    <dbReference type="NCBI Taxonomy" id="1069116"/>
    <lineage>
        <taxon>Bacteria</taxon>
        <taxon>Bacillati</taxon>
        <taxon>Bacillota</taxon>
        <taxon>Bacilli</taxon>
        <taxon>Bacillales</taxon>
        <taxon>Bacillaceae</taxon>
        <taxon>Bacillus</taxon>
    </lineage>
</organism>
<evidence type="ECO:0000313" key="2">
    <source>
        <dbReference type="EMBL" id="MFC3884653.1"/>
    </source>
</evidence>
<evidence type="ECO:0000313" key="3">
    <source>
        <dbReference type="Proteomes" id="UP001595752"/>
    </source>
</evidence>
<reference evidence="3" key="1">
    <citation type="journal article" date="2019" name="Int. J. Syst. Evol. Microbiol.">
        <title>The Global Catalogue of Microorganisms (GCM) 10K type strain sequencing project: providing services to taxonomists for standard genome sequencing and annotation.</title>
        <authorList>
            <consortium name="The Broad Institute Genomics Platform"/>
            <consortium name="The Broad Institute Genome Sequencing Center for Infectious Disease"/>
            <person name="Wu L."/>
            <person name="Ma J."/>
        </authorList>
    </citation>
    <scope>NUCLEOTIDE SEQUENCE [LARGE SCALE GENOMIC DNA]</scope>
    <source>
        <strain evidence="3">CCUG 61889</strain>
    </source>
</reference>
<comment type="caution">
    <text evidence="2">The sequence shown here is derived from an EMBL/GenBank/DDBJ whole genome shotgun (WGS) entry which is preliminary data.</text>
</comment>
<name>A0ABV8B2X8_9BACI</name>
<dbReference type="EMBL" id="JBHRZT010000052">
    <property type="protein sequence ID" value="MFC3884653.1"/>
    <property type="molecule type" value="Genomic_DNA"/>
</dbReference>
<sequence>MRKRRLLPRNIILLILAILVIGSLFWTLLSFLSPGHQAKKTVEEFYTYEQEGEFGDSWELLHSQMKVKFPKGPYVQDRAHVFMGHFGAETFSYTIDKPEKIERWKMEEGVSPLKVVYKMTVTQSYKGKYGAFDFRQYVFVTKEKGEWKILWDYKK</sequence>
<evidence type="ECO:0008006" key="4">
    <source>
        <dbReference type="Google" id="ProtNLM"/>
    </source>
</evidence>
<dbReference type="RefSeq" id="WP_377916276.1">
    <property type="nucleotide sequence ID" value="NZ_JBHRZT010000052.1"/>
</dbReference>
<evidence type="ECO:0000256" key="1">
    <source>
        <dbReference type="SAM" id="Phobius"/>
    </source>
</evidence>
<proteinExistence type="predicted"/>
<keyword evidence="1" id="KW-0812">Transmembrane</keyword>
<dbReference type="Gene3D" id="3.10.450.100">
    <property type="entry name" value="NTF2-like, domain 1"/>
    <property type="match status" value="1"/>
</dbReference>
<gene>
    <name evidence="2" type="ORF">ACFOU2_14590</name>
</gene>